<dbReference type="KEGG" id="sfr:Sfri_2354"/>
<gene>
    <name evidence="1" type="ordered locus">Sfri_2354</name>
</gene>
<dbReference type="OrthoDB" id="7064056at2"/>
<evidence type="ECO:0000313" key="2">
    <source>
        <dbReference type="Proteomes" id="UP000000684"/>
    </source>
</evidence>
<reference evidence="1 2" key="1">
    <citation type="submission" date="2006-08" db="EMBL/GenBank/DDBJ databases">
        <title>Complete sequence of Shewanella frigidimarina NCIMB 400.</title>
        <authorList>
            <consortium name="US DOE Joint Genome Institute"/>
            <person name="Copeland A."/>
            <person name="Lucas S."/>
            <person name="Lapidus A."/>
            <person name="Barry K."/>
            <person name="Detter J.C."/>
            <person name="Glavina del Rio T."/>
            <person name="Hammon N."/>
            <person name="Israni S."/>
            <person name="Dalin E."/>
            <person name="Tice H."/>
            <person name="Pitluck S."/>
            <person name="Fredrickson J.K."/>
            <person name="Kolker E."/>
            <person name="McCuel L.A."/>
            <person name="DiChristina T."/>
            <person name="Nealson K.H."/>
            <person name="Newman D."/>
            <person name="Tiedje J.M."/>
            <person name="Zhou J."/>
            <person name="Romine M.F."/>
            <person name="Culley D.E."/>
            <person name="Serres M."/>
            <person name="Chertkov O."/>
            <person name="Brettin T."/>
            <person name="Bruce D."/>
            <person name="Han C."/>
            <person name="Tapia R."/>
            <person name="Gilna P."/>
            <person name="Schmutz J."/>
            <person name="Larimer F."/>
            <person name="Land M."/>
            <person name="Hauser L."/>
            <person name="Kyrpides N."/>
            <person name="Mikhailova N."/>
            <person name="Richardson P."/>
        </authorList>
    </citation>
    <scope>NUCLEOTIDE SEQUENCE [LARGE SCALE GENOMIC DNA]</scope>
    <source>
        <strain evidence="1 2">NCIMB 400</strain>
    </source>
</reference>
<proteinExistence type="predicted"/>
<dbReference type="GeneID" id="41837721"/>
<dbReference type="Proteomes" id="UP000000684">
    <property type="component" value="Chromosome"/>
</dbReference>
<name>Q080W6_SHEFN</name>
<evidence type="ECO:0000313" key="1">
    <source>
        <dbReference type="EMBL" id="ABI72199.1"/>
    </source>
</evidence>
<dbReference type="AlphaFoldDB" id="Q080W6"/>
<dbReference type="STRING" id="318167.Sfri_2354"/>
<sequence length="119" mass="13402">MIYTYSGSRLRSIFLGSENELLETKFHVKCPKCKGDVFFSFNEIQSIKGKLLDFTKASNLLKETQYGVEVKVGVPAYAISTKCKVCHMMIHIIIGAKEVQPQRFSVYIKTVIIESSSAD</sequence>
<organism evidence="1 2">
    <name type="scientific">Shewanella frigidimarina (strain NCIMB 400)</name>
    <dbReference type="NCBI Taxonomy" id="318167"/>
    <lineage>
        <taxon>Bacteria</taxon>
        <taxon>Pseudomonadati</taxon>
        <taxon>Pseudomonadota</taxon>
        <taxon>Gammaproteobacteria</taxon>
        <taxon>Alteromonadales</taxon>
        <taxon>Shewanellaceae</taxon>
        <taxon>Shewanella</taxon>
    </lineage>
</organism>
<keyword evidence="2" id="KW-1185">Reference proteome</keyword>
<accession>Q080W6</accession>
<dbReference type="RefSeq" id="WP_011637808.1">
    <property type="nucleotide sequence ID" value="NC_008345.1"/>
</dbReference>
<dbReference type="HOGENOM" id="CLU_2059817_0_0_6"/>
<dbReference type="EMBL" id="CP000447">
    <property type="protein sequence ID" value="ABI72199.1"/>
    <property type="molecule type" value="Genomic_DNA"/>
</dbReference>
<protein>
    <submittedName>
        <fullName evidence="1">Uncharacterized protein</fullName>
    </submittedName>
</protein>